<dbReference type="EMBL" id="LYPB01000070">
    <property type="protein sequence ID" value="OAS17723.1"/>
    <property type="molecule type" value="Genomic_DNA"/>
</dbReference>
<dbReference type="STRING" id="1850517.A8708_14615"/>
<dbReference type="OrthoDB" id="2565869at2"/>
<evidence type="ECO:0000313" key="2">
    <source>
        <dbReference type="Proteomes" id="UP000078454"/>
    </source>
</evidence>
<evidence type="ECO:0008006" key="3">
    <source>
        <dbReference type="Google" id="ProtNLM"/>
    </source>
</evidence>
<comment type="caution">
    <text evidence="1">The sequence shown here is derived from an EMBL/GenBank/DDBJ whole genome shotgun (WGS) entry which is preliminary data.</text>
</comment>
<sequence>MQQVIEVNNEQNINLAFMECFTSCVLTYLNIQGKDYRKILLSYWNLSYQFKTLLSGKEARQLPLEYFYGLKMTFIKGDEESLKRYIRSGHSAICLCQASKLEFFPRSFLGMEESGFQHSILLYGWDEQQERYLVTDPVVNMVVTLSPDELTYASAIRLGSNEVHYFVMEDSVVPFSEPNLESCLIHCTEQMLTLYRNQRKSKSDPIIPKGSSHEQKVRAWQHWFNNRHGGIRALEHFEEDLRNSDGWTIRRRNDWIVINTKTITSIRRLRSVVWNTYQDMADFSVAQEEEGQRQIDAILAMWNLINFLLLKYKSGQNNQAVVPSILVRIDELKRIELQFLEWLYLAIREGAQ</sequence>
<organism evidence="1 2">
    <name type="scientific">Paenibacillus oryzisoli</name>
    <dbReference type="NCBI Taxonomy" id="1850517"/>
    <lineage>
        <taxon>Bacteria</taxon>
        <taxon>Bacillati</taxon>
        <taxon>Bacillota</taxon>
        <taxon>Bacilli</taxon>
        <taxon>Bacillales</taxon>
        <taxon>Paenibacillaceae</taxon>
        <taxon>Paenibacillus</taxon>
    </lineage>
</organism>
<name>A0A198A9U3_9BACL</name>
<gene>
    <name evidence="1" type="ORF">A8708_14615</name>
</gene>
<reference evidence="1 2" key="1">
    <citation type="submission" date="2016-05" db="EMBL/GenBank/DDBJ databases">
        <title>Paenibacillus sp. 1ZS3-15 nov., isolated from the rhizosphere soil.</title>
        <authorList>
            <person name="Zhang X.X."/>
            <person name="Zhang J."/>
        </authorList>
    </citation>
    <scope>NUCLEOTIDE SEQUENCE [LARGE SCALE GENOMIC DNA]</scope>
    <source>
        <strain evidence="1 2">1ZS3-15</strain>
    </source>
</reference>
<protein>
    <recommendedName>
        <fullName evidence="3">Butirosin biosynthesis protein H N-terminal domain-containing protein</fullName>
    </recommendedName>
</protein>
<accession>A0A198A9U3</accession>
<dbReference type="RefSeq" id="WP_068665300.1">
    <property type="nucleotide sequence ID" value="NZ_LYPB01000070.1"/>
</dbReference>
<keyword evidence="2" id="KW-1185">Reference proteome</keyword>
<dbReference type="Proteomes" id="UP000078454">
    <property type="component" value="Unassembled WGS sequence"/>
</dbReference>
<evidence type="ECO:0000313" key="1">
    <source>
        <dbReference type="EMBL" id="OAS17723.1"/>
    </source>
</evidence>
<proteinExistence type="predicted"/>
<dbReference type="AlphaFoldDB" id="A0A198A9U3"/>